<accession>A0A317W8E9</accession>
<reference evidence="1 2" key="1">
    <citation type="submission" date="2016-12" db="EMBL/GenBank/DDBJ databases">
        <title>The genomes of Aspergillus section Nigri reveals drivers in fungal speciation.</title>
        <authorList>
            <consortium name="DOE Joint Genome Institute"/>
            <person name="Vesth T.C."/>
            <person name="Nybo J."/>
            <person name="Theobald S."/>
            <person name="Brandl J."/>
            <person name="Frisvad J.C."/>
            <person name="Nielsen K.F."/>
            <person name="Lyhne E.K."/>
            <person name="Kogle M.E."/>
            <person name="Kuo A."/>
            <person name="Riley R."/>
            <person name="Clum A."/>
            <person name="Nolan M."/>
            <person name="Lipzen A."/>
            <person name="Salamov A."/>
            <person name="Henrissat B."/>
            <person name="Wiebenga A."/>
            <person name="De Vries R.P."/>
            <person name="Grigoriev I.V."/>
            <person name="Mortensen U.H."/>
            <person name="Andersen M.R."/>
            <person name="Baker S.E."/>
        </authorList>
    </citation>
    <scope>NUCLEOTIDE SEQUENCE [LARGE SCALE GENOMIC DNA]</scope>
    <source>
        <strain evidence="1 2">CBS 117.55</strain>
    </source>
</reference>
<dbReference type="Proteomes" id="UP000247233">
    <property type="component" value="Unassembled WGS sequence"/>
</dbReference>
<dbReference type="OrthoDB" id="5153231at2759"/>
<comment type="caution">
    <text evidence="1">The sequence shown here is derived from an EMBL/GenBank/DDBJ whole genome shotgun (WGS) entry which is preliminary data.</text>
</comment>
<dbReference type="RefSeq" id="XP_025399256.1">
    <property type="nucleotide sequence ID" value="XM_025539404.1"/>
</dbReference>
<evidence type="ECO:0000313" key="2">
    <source>
        <dbReference type="Proteomes" id="UP000247233"/>
    </source>
</evidence>
<feature type="non-terminal residue" evidence="1">
    <location>
        <position position="1"/>
    </location>
</feature>
<dbReference type="GeneID" id="37061641"/>
<organism evidence="1 2">
    <name type="scientific">Aspergillus heteromorphus CBS 117.55</name>
    <dbReference type="NCBI Taxonomy" id="1448321"/>
    <lineage>
        <taxon>Eukaryota</taxon>
        <taxon>Fungi</taxon>
        <taxon>Dikarya</taxon>
        <taxon>Ascomycota</taxon>
        <taxon>Pezizomycotina</taxon>
        <taxon>Eurotiomycetes</taxon>
        <taxon>Eurotiomycetidae</taxon>
        <taxon>Eurotiales</taxon>
        <taxon>Aspergillaceae</taxon>
        <taxon>Aspergillus</taxon>
        <taxon>Aspergillus subgen. Circumdati</taxon>
    </lineage>
</organism>
<keyword evidence="2" id="KW-1185">Reference proteome</keyword>
<name>A0A317W8E9_9EURO</name>
<sequence>IITDLISPCWYLTVLGETRRLMEQLRHSNGSQCERLSLSNGLYITRTMYQGTNYVSRISSVPFASPDAARQTQINIPAHAKKLILSTDHIGVRSLYFLGQNSNLVPDGSPWYDILDIPDCRAEAYIRFDGLFSRTIRILAKKPCDASMTWSFPKKPTFRPWNFQKTRNYYRLHHIELNAAVKGIIVCCSYGRTIGIHGFTGRSKAFWKFIDSMNQRLKNSQRFWMFFPLNVNEKIQGAWVRTFKNCDPPSSNPVLLIRTSLKRAVAFGPHPPAYLKQSYEFQCLLRKSDGAVSGIFHDGLDPSARHISVMGVVCDSHRSINEYSEFETSLDPYITPNISPSDGTPVTAWYMTKAPLEGLLEVRTCRDKHQPHRPCLGFLLYYQDGHVESLGQVCWDQDLDREVHAPICIEYDDIAGKEYIKGVQRSVAGSQLNPDTCKLQELPQHGTIAWWFGHLKDRIIIYND</sequence>
<dbReference type="AlphaFoldDB" id="A0A317W8E9"/>
<dbReference type="EMBL" id="MSFL01000013">
    <property type="protein sequence ID" value="PWY81991.1"/>
    <property type="molecule type" value="Genomic_DNA"/>
</dbReference>
<dbReference type="VEuPathDB" id="FungiDB:BO70DRAFT_292265"/>
<protein>
    <submittedName>
        <fullName evidence="1">Uncharacterized protein</fullName>
    </submittedName>
</protein>
<evidence type="ECO:0000313" key="1">
    <source>
        <dbReference type="EMBL" id="PWY81991.1"/>
    </source>
</evidence>
<proteinExistence type="predicted"/>
<gene>
    <name evidence="1" type="ORF">BO70DRAFT_292265</name>
</gene>
<dbReference type="STRING" id="1448321.A0A317W8E9"/>